<organism evidence="3 4">
    <name type="scientific">Muricoccus nepalensis</name>
    <dbReference type="NCBI Taxonomy" id="1854500"/>
    <lineage>
        <taxon>Bacteria</taxon>
        <taxon>Pseudomonadati</taxon>
        <taxon>Pseudomonadota</taxon>
        <taxon>Alphaproteobacteria</taxon>
        <taxon>Acetobacterales</taxon>
        <taxon>Roseomonadaceae</taxon>
        <taxon>Muricoccus</taxon>
    </lineage>
</organism>
<dbReference type="Proteomes" id="UP000317078">
    <property type="component" value="Unassembled WGS sequence"/>
</dbReference>
<dbReference type="Pfam" id="PF04028">
    <property type="entry name" value="DUF374"/>
    <property type="match status" value="1"/>
</dbReference>
<protein>
    <submittedName>
        <fullName evidence="3">DUF374 domain-containing protein</fullName>
    </submittedName>
</protein>
<dbReference type="OrthoDB" id="9810508at2"/>
<reference evidence="3 4" key="1">
    <citation type="journal article" date="2019" name="Environ. Microbiol.">
        <title>Species interactions and distinct microbial communities in high Arctic permafrost affected cryosols are associated with the CH4 and CO2 gas fluxes.</title>
        <authorList>
            <person name="Altshuler I."/>
            <person name="Hamel J."/>
            <person name="Turney S."/>
            <person name="Magnuson E."/>
            <person name="Levesque R."/>
            <person name="Greer C."/>
            <person name="Whyte L.G."/>
        </authorList>
    </citation>
    <scope>NUCLEOTIDE SEQUENCE [LARGE SCALE GENOMIC DNA]</scope>
    <source>
        <strain evidence="3 4">S9.3B</strain>
    </source>
</reference>
<keyword evidence="4" id="KW-1185">Reference proteome</keyword>
<dbReference type="RefSeq" id="WP_140886068.1">
    <property type="nucleotide sequence ID" value="NZ_RCZP01000033.1"/>
</dbReference>
<accession>A0A502FFH4</accession>
<name>A0A502FFH4_9PROT</name>
<evidence type="ECO:0000313" key="4">
    <source>
        <dbReference type="Proteomes" id="UP000317078"/>
    </source>
</evidence>
<dbReference type="AlphaFoldDB" id="A0A502FFH4"/>
<proteinExistence type="predicted"/>
<feature type="region of interest" description="Disordered" evidence="1">
    <location>
        <begin position="1"/>
        <end position="21"/>
    </location>
</feature>
<evidence type="ECO:0000259" key="2">
    <source>
        <dbReference type="Pfam" id="PF04028"/>
    </source>
</evidence>
<gene>
    <name evidence="3" type="ORF">EAH89_22925</name>
</gene>
<dbReference type="InterPro" id="IPR007172">
    <property type="entry name" value="DUF374"/>
</dbReference>
<feature type="domain" description="DUF374" evidence="2">
    <location>
        <begin position="106"/>
        <end position="169"/>
    </location>
</feature>
<evidence type="ECO:0000313" key="3">
    <source>
        <dbReference type="EMBL" id="TPG48158.1"/>
    </source>
</evidence>
<feature type="compositionally biased region" description="Pro residues" evidence="1">
    <location>
        <begin position="1"/>
        <end position="14"/>
    </location>
</feature>
<comment type="caution">
    <text evidence="3">The sequence shown here is derived from an EMBL/GenBank/DDBJ whole genome shotgun (WGS) entry which is preliminary data.</text>
</comment>
<dbReference type="EMBL" id="RCZP01000033">
    <property type="protein sequence ID" value="TPG48158.1"/>
    <property type="molecule type" value="Genomic_DNA"/>
</dbReference>
<sequence length="265" mass="27312">MPQPLPGPCPPGAPAAPARRRGPLARGMKAVGKSRALSHALWHLIGLYLGLCRRTARWELHGTAALDALAAGREGFVLAFWHECLPVMPLAWARFWEGMGPGVARKPGLVLVSRSRDGALIANALGGYGLTAVEGSSSRGGRSAGMNLLRGVRAGGVAVVVPDGPRGPRRRVSAGAVRLAVMAGVPVVPCGAFAAPSRRLASWDRMIFPLPFARCVAVVGAPIPARGEAEGAVSAALGGALNAAMEEAETRARGTARAVPAVRGR</sequence>
<evidence type="ECO:0000256" key="1">
    <source>
        <dbReference type="SAM" id="MobiDB-lite"/>
    </source>
</evidence>